<accession>A0A9D2KLL6</accession>
<sequence length="544" mass="56025">MEYAFNPNLAVNTAAQQDIAARRREMEALSKSADPEAQRAKLRDACEGFEAIFLQKMWEQMRATLPKDGLMHSKEEEMWQSMYDQELGKSMAASGGIGLADMMMRQLDRNDGAISDATRQSTMRRPVLEVPPAPLLPPSPAPENTPAGTASAAESPAPPASAPLVETAMSGIYEGEAPQAGAAPDAPFPSAPAALETPAPSVAAEADATPASVRQTLDELSAHLAAQNAGSAAPTPSAADAINTTGPAGPVITRITYQTNLPPGQRKASPFTGRTTAPAAPYTAAPLSTATSPTASERPGSLPAPAAAPAAESIPAPTAAEEIASTSSHRATPGVPAPTQDILAGIKPRFIPARFASAPAARVARTTASVTTLSGATALAAQAGGPALTGPEEVAESVALGNPAPPRDSLAAPVTGDISSGFGWRLDPLTGRRAWHAGVDIKAEPGESVRAARSGVVTFAGEHAELGNLVVLDHGDGLRTFYGHNQELDVKPGQRVDTGTELAKAGASGRAAGPHLHFEVRRGDLALNPEPLLRQRDIQVADAR</sequence>
<dbReference type="GO" id="GO:0004222">
    <property type="term" value="F:metalloendopeptidase activity"/>
    <property type="evidence" value="ECO:0007669"/>
    <property type="project" value="TreeGrafter"/>
</dbReference>
<dbReference type="AlphaFoldDB" id="A0A9D2KLL6"/>
<proteinExistence type="predicted"/>
<evidence type="ECO:0000256" key="2">
    <source>
        <dbReference type="SAM" id="MobiDB-lite"/>
    </source>
</evidence>
<name>A0A9D2KLL6_9BACT</name>
<feature type="region of interest" description="Disordered" evidence="2">
    <location>
        <begin position="116"/>
        <end position="163"/>
    </location>
</feature>
<dbReference type="CDD" id="cd12797">
    <property type="entry name" value="M23_peptidase"/>
    <property type="match status" value="1"/>
</dbReference>
<protein>
    <submittedName>
        <fullName evidence="5">Peptidoglycan DD-metalloendopeptidase family protein</fullName>
    </submittedName>
</protein>
<feature type="compositionally biased region" description="Low complexity" evidence="2">
    <location>
        <begin position="146"/>
        <end position="155"/>
    </location>
</feature>
<dbReference type="InterPro" id="IPR016047">
    <property type="entry name" value="M23ase_b-sheet_dom"/>
</dbReference>
<feature type="compositionally biased region" description="Low complexity" evidence="2">
    <location>
        <begin position="275"/>
        <end position="296"/>
    </location>
</feature>
<feature type="domain" description="Flagellar protein FlgJ N-terminal" evidence="4">
    <location>
        <begin position="60"/>
        <end position="106"/>
    </location>
</feature>
<dbReference type="Proteomes" id="UP000824225">
    <property type="component" value="Unassembled WGS sequence"/>
</dbReference>
<dbReference type="PRINTS" id="PR01002">
    <property type="entry name" value="FLGFLGJ"/>
</dbReference>
<evidence type="ECO:0000313" key="6">
    <source>
        <dbReference type="Proteomes" id="UP000824225"/>
    </source>
</evidence>
<dbReference type="InterPro" id="IPR050570">
    <property type="entry name" value="Cell_wall_metabolism_enzyme"/>
</dbReference>
<reference evidence="5" key="2">
    <citation type="submission" date="2021-04" db="EMBL/GenBank/DDBJ databases">
        <authorList>
            <person name="Gilroy R."/>
        </authorList>
    </citation>
    <scope>NUCLEOTIDE SEQUENCE</scope>
    <source>
        <strain evidence="5">CHK186-16707</strain>
    </source>
</reference>
<dbReference type="InterPro" id="IPR019301">
    <property type="entry name" value="Flagellar_prot_FlgJ_N"/>
</dbReference>
<feature type="domain" description="M23ase beta-sheet core" evidence="3">
    <location>
        <begin position="436"/>
        <end position="529"/>
    </location>
</feature>
<dbReference type="SUPFAM" id="SSF51261">
    <property type="entry name" value="Duplicated hybrid motif"/>
    <property type="match status" value="1"/>
</dbReference>
<evidence type="ECO:0000313" key="5">
    <source>
        <dbReference type="EMBL" id="HJA07952.1"/>
    </source>
</evidence>
<organism evidence="5 6">
    <name type="scientific">Candidatus Mailhella merdigallinarum</name>
    <dbReference type="NCBI Taxonomy" id="2838658"/>
    <lineage>
        <taxon>Bacteria</taxon>
        <taxon>Pseudomonadati</taxon>
        <taxon>Thermodesulfobacteriota</taxon>
        <taxon>Desulfovibrionia</taxon>
        <taxon>Desulfovibrionales</taxon>
        <taxon>Desulfovibrionaceae</taxon>
        <taxon>Mailhella</taxon>
    </lineage>
</organism>
<evidence type="ECO:0000259" key="4">
    <source>
        <dbReference type="Pfam" id="PF10135"/>
    </source>
</evidence>
<feature type="region of interest" description="Disordered" evidence="2">
    <location>
        <begin position="177"/>
        <end position="211"/>
    </location>
</feature>
<reference evidence="5" key="1">
    <citation type="journal article" date="2021" name="PeerJ">
        <title>Extensive microbial diversity within the chicken gut microbiome revealed by metagenomics and culture.</title>
        <authorList>
            <person name="Gilroy R."/>
            <person name="Ravi A."/>
            <person name="Getino M."/>
            <person name="Pursley I."/>
            <person name="Horton D.L."/>
            <person name="Alikhan N.F."/>
            <person name="Baker D."/>
            <person name="Gharbi K."/>
            <person name="Hall N."/>
            <person name="Watson M."/>
            <person name="Adriaenssens E.M."/>
            <person name="Foster-Nyarko E."/>
            <person name="Jarju S."/>
            <person name="Secka A."/>
            <person name="Antonio M."/>
            <person name="Oren A."/>
            <person name="Chaudhuri R.R."/>
            <person name="La Ragione R."/>
            <person name="Hildebrand F."/>
            <person name="Pallen M.J."/>
        </authorList>
    </citation>
    <scope>NUCLEOTIDE SEQUENCE</scope>
    <source>
        <strain evidence="5">CHK186-16707</strain>
    </source>
</reference>
<feature type="region of interest" description="Disordered" evidence="2">
    <location>
        <begin position="226"/>
        <end position="247"/>
    </location>
</feature>
<evidence type="ECO:0000256" key="1">
    <source>
        <dbReference type="ARBA" id="ARBA00022729"/>
    </source>
</evidence>
<dbReference type="Pfam" id="PF01551">
    <property type="entry name" value="Peptidase_M23"/>
    <property type="match status" value="1"/>
</dbReference>
<gene>
    <name evidence="5" type="ORF">H9962_02000</name>
</gene>
<dbReference type="Gene3D" id="2.70.70.10">
    <property type="entry name" value="Glucose Permease (Domain IIA)"/>
    <property type="match status" value="1"/>
</dbReference>
<dbReference type="EMBL" id="DXAN01000003">
    <property type="protein sequence ID" value="HJA07952.1"/>
    <property type="molecule type" value="Genomic_DNA"/>
</dbReference>
<feature type="compositionally biased region" description="Low complexity" evidence="2">
    <location>
        <begin position="303"/>
        <end position="328"/>
    </location>
</feature>
<dbReference type="InterPro" id="IPR011055">
    <property type="entry name" value="Dup_hybrid_motif"/>
</dbReference>
<dbReference type="PANTHER" id="PTHR21666:SF289">
    <property type="entry name" value="L-ALA--D-GLU ENDOPEPTIDASE"/>
    <property type="match status" value="1"/>
</dbReference>
<keyword evidence="1" id="KW-0732">Signal</keyword>
<comment type="caution">
    <text evidence="5">The sequence shown here is derived from an EMBL/GenBank/DDBJ whole genome shotgun (WGS) entry which is preliminary data.</text>
</comment>
<dbReference type="Pfam" id="PF10135">
    <property type="entry name" value="Rod-binding"/>
    <property type="match status" value="1"/>
</dbReference>
<evidence type="ECO:0000259" key="3">
    <source>
        <dbReference type="Pfam" id="PF01551"/>
    </source>
</evidence>
<dbReference type="PANTHER" id="PTHR21666">
    <property type="entry name" value="PEPTIDASE-RELATED"/>
    <property type="match status" value="1"/>
</dbReference>
<feature type="compositionally biased region" description="Pro residues" evidence="2">
    <location>
        <begin position="129"/>
        <end position="143"/>
    </location>
</feature>
<feature type="region of interest" description="Disordered" evidence="2">
    <location>
        <begin position="260"/>
        <end position="338"/>
    </location>
</feature>